<dbReference type="GO" id="GO:0080120">
    <property type="term" value="P:CAAX-box protein maturation"/>
    <property type="evidence" value="ECO:0007669"/>
    <property type="project" value="UniProtKB-ARBA"/>
</dbReference>
<feature type="transmembrane region" description="Helical" evidence="2">
    <location>
        <begin position="46"/>
        <end position="73"/>
    </location>
</feature>
<feature type="domain" description="CAAX prenyl protease 2/Lysostaphin resistance protein A-like" evidence="3">
    <location>
        <begin position="175"/>
        <end position="266"/>
    </location>
</feature>
<dbReference type="RefSeq" id="WP_058875235.1">
    <property type="nucleotide sequence ID" value="NZ_LQBK01000040.1"/>
</dbReference>
<feature type="transmembrane region" description="Helical" evidence="2">
    <location>
        <begin position="285"/>
        <end position="303"/>
    </location>
</feature>
<dbReference type="EMBL" id="LQBK01000040">
    <property type="protein sequence ID" value="KUG52100.1"/>
    <property type="molecule type" value="Genomic_DNA"/>
</dbReference>
<evidence type="ECO:0000313" key="5">
    <source>
        <dbReference type="Proteomes" id="UP000053512"/>
    </source>
</evidence>
<accession>A0A0W8I308</accession>
<comment type="caution">
    <text evidence="4">The sequence shown here is derived from an EMBL/GenBank/DDBJ whole genome shotgun (WGS) entry which is preliminary data.</text>
</comment>
<keyword evidence="2" id="KW-1133">Transmembrane helix</keyword>
<name>A0A0W8I308_KOCRO</name>
<feature type="transmembrane region" description="Helical" evidence="2">
    <location>
        <begin position="255"/>
        <end position="273"/>
    </location>
</feature>
<dbReference type="Proteomes" id="UP000053512">
    <property type="component" value="Unassembled WGS sequence"/>
</dbReference>
<keyword evidence="2" id="KW-0812">Transmembrane</keyword>
<dbReference type="OrthoDB" id="2680086at2"/>
<gene>
    <name evidence="4" type="ORF">AVL61_07035</name>
</gene>
<feature type="transmembrane region" description="Helical" evidence="2">
    <location>
        <begin position="207"/>
        <end position="224"/>
    </location>
</feature>
<feature type="compositionally biased region" description="Pro residues" evidence="1">
    <location>
        <begin position="366"/>
        <end position="375"/>
    </location>
</feature>
<feature type="transmembrane region" description="Helical" evidence="2">
    <location>
        <begin position="135"/>
        <end position="162"/>
    </location>
</feature>
<feature type="compositionally biased region" description="Gly residues" evidence="1">
    <location>
        <begin position="332"/>
        <end position="342"/>
    </location>
</feature>
<evidence type="ECO:0000256" key="1">
    <source>
        <dbReference type="SAM" id="MobiDB-lite"/>
    </source>
</evidence>
<keyword evidence="2" id="KW-0472">Membrane</keyword>
<feature type="compositionally biased region" description="Pro residues" evidence="1">
    <location>
        <begin position="319"/>
        <end position="331"/>
    </location>
</feature>
<evidence type="ECO:0000313" key="4">
    <source>
        <dbReference type="EMBL" id="KUG52100.1"/>
    </source>
</evidence>
<proteinExistence type="predicted"/>
<evidence type="ECO:0000259" key="3">
    <source>
        <dbReference type="Pfam" id="PF02517"/>
    </source>
</evidence>
<feature type="transmembrane region" description="Helical" evidence="2">
    <location>
        <begin position="230"/>
        <end position="248"/>
    </location>
</feature>
<dbReference type="AlphaFoldDB" id="A0A0W8I308"/>
<reference evidence="5" key="1">
    <citation type="submission" date="2015-12" db="EMBL/GenBank/DDBJ databases">
        <authorList>
            <person name="Nair G.R."/>
            <person name="Kaur G."/>
            <person name="Mayilraj S."/>
        </authorList>
    </citation>
    <scope>NUCLEOTIDE SEQUENCE [LARGE SCALE GENOMIC DNA]</scope>
    <source>
        <strain evidence="5">CD08_4</strain>
    </source>
</reference>
<feature type="region of interest" description="Disordered" evidence="1">
    <location>
        <begin position="316"/>
        <end position="375"/>
    </location>
</feature>
<dbReference type="GO" id="GO:0004175">
    <property type="term" value="F:endopeptidase activity"/>
    <property type="evidence" value="ECO:0007669"/>
    <property type="project" value="UniProtKB-ARBA"/>
</dbReference>
<sequence>MTTRAAPWRQGPLDDLRPSPGPRLLPYHRLGHADPEHRWWKPLVELLLFGAFYLVLTIVFGIVWAVGLVVVRGEEALDEVFLEATELDIMDPAIFFMLFFSLVLMIPALLAARAIMGPRPIGLLLSVTGRLRWGFLGRCLLVALAVYALGHAAALVVEYLLVGTPAAPRPVAGFWWLIAMIVLVVPLQCAAEELVFRGYLLQTVGRWLRRPVFAILLPVPLFTFGHLYDAWGLLAVAVMAVVAGWLTWRTGGLEAAIALHVVNNVVATLFGALGLADPDAEESSWVALAVSAAMQVLFAWLVVRAARRHGVEVTRTVHPPRPPLAPGPWPGPGGHAGAGSGRPGHEPAAWVCPGPPACPGHWAEPAPGPAPRSLS</sequence>
<evidence type="ECO:0000256" key="2">
    <source>
        <dbReference type="SAM" id="Phobius"/>
    </source>
</evidence>
<organism evidence="4 5">
    <name type="scientific">Kocuria rosea subsp. polaris</name>
    <dbReference type="NCBI Taxonomy" id="136273"/>
    <lineage>
        <taxon>Bacteria</taxon>
        <taxon>Bacillati</taxon>
        <taxon>Actinomycetota</taxon>
        <taxon>Actinomycetes</taxon>
        <taxon>Micrococcales</taxon>
        <taxon>Micrococcaceae</taxon>
        <taxon>Kocuria</taxon>
    </lineage>
</organism>
<dbReference type="Pfam" id="PF02517">
    <property type="entry name" value="Rce1-like"/>
    <property type="match status" value="1"/>
</dbReference>
<protein>
    <recommendedName>
        <fullName evidence="3">CAAX prenyl protease 2/Lysostaphin resistance protein A-like domain-containing protein</fullName>
    </recommendedName>
</protein>
<feature type="transmembrane region" description="Helical" evidence="2">
    <location>
        <begin position="93"/>
        <end position="115"/>
    </location>
</feature>
<dbReference type="InterPro" id="IPR003675">
    <property type="entry name" value="Rce1/LyrA-like_dom"/>
</dbReference>
<feature type="transmembrane region" description="Helical" evidence="2">
    <location>
        <begin position="174"/>
        <end position="195"/>
    </location>
</feature>